<dbReference type="GO" id="GO:0004659">
    <property type="term" value="F:prenyltransferase activity"/>
    <property type="evidence" value="ECO:0007669"/>
    <property type="project" value="InterPro"/>
</dbReference>
<proteinExistence type="inferred from homology"/>
<dbReference type="Pfam" id="PF00348">
    <property type="entry name" value="polyprenyl_synt"/>
    <property type="match status" value="1"/>
</dbReference>
<evidence type="ECO:0000256" key="2">
    <source>
        <dbReference type="ARBA" id="ARBA00006706"/>
    </source>
</evidence>
<dbReference type="Proteomes" id="UP000434052">
    <property type="component" value="Unassembled WGS sequence"/>
</dbReference>
<evidence type="ECO:0000256" key="3">
    <source>
        <dbReference type="ARBA" id="ARBA00022679"/>
    </source>
</evidence>
<reference evidence="8 11" key="2">
    <citation type="submission" date="2019-04" db="EMBL/GenBank/DDBJ databases">
        <title>Isolation and culture of sulfate reducing bacteria from the cold seep of the South China Sea.</title>
        <authorList>
            <person name="Sun C."/>
            <person name="Liu R."/>
        </authorList>
    </citation>
    <scope>NUCLEOTIDE SEQUENCE [LARGE SCALE GENOMIC DNA]</scope>
    <source>
        <strain evidence="8 11">CS1</strain>
    </source>
</reference>
<name>A0A6P1ZGW4_9BACT</name>
<dbReference type="AlphaFoldDB" id="A0A6P1ZGW4"/>
<organism evidence="9 10">
    <name type="scientific">Oceanidesulfovibrio marinus</name>
    <dbReference type="NCBI Taxonomy" id="370038"/>
    <lineage>
        <taxon>Bacteria</taxon>
        <taxon>Pseudomonadati</taxon>
        <taxon>Thermodesulfobacteriota</taxon>
        <taxon>Desulfovibrionia</taxon>
        <taxon>Desulfovibrionales</taxon>
        <taxon>Desulfovibrionaceae</taxon>
        <taxon>Oceanidesulfovibrio</taxon>
    </lineage>
</organism>
<dbReference type="EMBL" id="QMIF01000007">
    <property type="protein sequence ID" value="TVM33365.1"/>
    <property type="molecule type" value="Genomic_DNA"/>
</dbReference>
<dbReference type="OrthoDB" id="9805316at2"/>
<keyword evidence="4" id="KW-0479">Metal-binding</keyword>
<evidence type="ECO:0000313" key="9">
    <source>
        <dbReference type="EMBL" id="TVM33365.1"/>
    </source>
</evidence>
<evidence type="ECO:0000313" key="10">
    <source>
        <dbReference type="Proteomes" id="UP000434052"/>
    </source>
</evidence>
<evidence type="ECO:0000256" key="6">
    <source>
        <dbReference type="ARBA" id="ARBA00023229"/>
    </source>
</evidence>
<keyword evidence="11" id="KW-1185">Reference proteome</keyword>
<gene>
    <name evidence="9" type="ORF">DQK91_11910</name>
    <name evidence="8" type="ORF">E8L03_02515</name>
</gene>
<dbReference type="PANTHER" id="PTHR43281:SF1">
    <property type="entry name" value="FARNESYL DIPHOSPHATE SYNTHASE"/>
    <property type="match status" value="1"/>
</dbReference>
<comment type="cofactor">
    <cofactor evidence="1">
        <name>Mg(2+)</name>
        <dbReference type="ChEBI" id="CHEBI:18420"/>
    </cofactor>
</comment>
<dbReference type="FunFam" id="1.10.600.10:FF:000001">
    <property type="entry name" value="Geranylgeranyl diphosphate synthase"/>
    <property type="match status" value="1"/>
</dbReference>
<keyword evidence="3 7" id="KW-0808">Transferase</keyword>
<evidence type="ECO:0000256" key="4">
    <source>
        <dbReference type="ARBA" id="ARBA00022723"/>
    </source>
</evidence>
<dbReference type="InterPro" id="IPR053378">
    <property type="entry name" value="Prenyl_diphosphate_synthase"/>
</dbReference>
<keyword evidence="6" id="KW-0414">Isoprene biosynthesis</keyword>
<dbReference type="GO" id="GO:0005737">
    <property type="term" value="C:cytoplasm"/>
    <property type="evidence" value="ECO:0007669"/>
    <property type="project" value="UniProtKB-ARBA"/>
</dbReference>
<dbReference type="RefSeq" id="WP_144305586.1">
    <property type="nucleotide sequence ID" value="NZ_CP039543.1"/>
</dbReference>
<dbReference type="NCBIfam" id="NF045485">
    <property type="entry name" value="FPPsyn"/>
    <property type="match status" value="1"/>
</dbReference>
<evidence type="ECO:0000256" key="1">
    <source>
        <dbReference type="ARBA" id="ARBA00001946"/>
    </source>
</evidence>
<dbReference type="Proteomes" id="UP000503251">
    <property type="component" value="Chromosome"/>
</dbReference>
<dbReference type="GO" id="GO:0046872">
    <property type="term" value="F:metal ion binding"/>
    <property type="evidence" value="ECO:0007669"/>
    <property type="project" value="UniProtKB-KW"/>
</dbReference>
<dbReference type="PANTHER" id="PTHR43281">
    <property type="entry name" value="FARNESYL DIPHOSPHATE SYNTHASE"/>
    <property type="match status" value="1"/>
</dbReference>
<dbReference type="InterPro" id="IPR000092">
    <property type="entry name" value="Polyprenyl_synt"/>
</dbReference>
<evidence type="ECO:0000256" key="7">
    <source>
        <dbReference type="RuleBase" id="RU004466"/>
    </source>
</evidence>
<dbReference type="InterPro" id="IPR008949">
    <property type="entry name" value="Isoprenoid_synthase_dom_sf"/>
</dbReference>
<accession>A0A6P1ZGW4</accession>
<sequence>MSDDIAARVKDALRDLSIHVEAFLASCMADRDIPDALRESMAYSLMAGGKRLRPCLCLAWAELCGLERARALPFAAAIECIHTYSLIHDDLPAMDDDDMRRGKPSNHKQFGEATAILAGDGLLTEAFLFMTRAQSEPAQVLEAVAVMARAAGAEGMVGGQVLDMEYTGRVLAEEGDPVTLDQLRTMHSMKTGALIRASCEAGAVLACSGGVQRRLAKEYGAHLGRAFQIVDDILDEVGDEKSLGKPVGSDRDKGKTTYVSLVGLERSRELAEEATQQALHALERLTGVEPDWVDFLRDLAQYVLIRAV</sequence>
<dbReference type="SFLD" id="SFLDG01017">
    <property type="entry name" value="Polyprenyl_Transferase_Like"/>
    <property type="match status" value="1"/>
</dbReference>
<protein>
    <submittedName>
        <fullName evidence="9">Polyprenyl synthetase family protein</fullName>
    </submittedName>
</protein>
<comment type="similarity">
    <text evidence="2 7">Belongs to the FPP/GGPP synthase family.</text>
</comment>
<dbReference type="SUPFAM" id="SSF48576">
    <property type="entry name" value="Terpenoid synthases"/>
    <property type="match status" value="1"/>
</dbReference>
<dbReference type="EMBL" id="CP039543">
    <property type="protein sequence ID" value="QJT07867.1"/>
    <property type="molecule type" value="Genomic_DNA"/>
</dbReference>
<dbReference type="GO" id="GO:0016114">
    <property type="term" value="P:terpenoid biosynthetic process"/>
    <property type="evidence" value="ECO:0007669"/>
    <property type="project" value="UniProtKB-ARBA"/>
</dbReference>
<dbReference type="CDD" id="cd00685">
    <property type="entry name" value="Trans_IPPS_HT"/>
    <property type="match status" value="1"/>
</dbReference>
<dbReference type="Gene3D" id="1.10.600.10">
    <property type="entry name" value="Farnesyl Diphosphate Synthase"/>
    <property type="match status" value="1"/>
</dbReference>
<dbReference type="SFLD" id="SFLDS00005">
    <property type="entry name" value="Isoprenoid_Synthase_Type_I"/>
    <property type="match status" value="1"/>
</dbReference>
<reference evidence="9 10" key="1">
    <citation type="submission" date="2018-06" db="EMBL/GenBank/DDBJ databases">
        <title>Complete genome of Desulfovibrio marinus P48SEP.</title>
        <authorList>
            <person name="Crispim J.S."/>
            <person name="Vidigal P.M.P."/>
            <person name="Silva L.C.F."/>
            <person name="Araujo L.C."/>
            <person name="Laguardia C.N."/>
            <person name="Dias R.S."/>
            <person name="Sousa M.P."/>
            <person name="Paula S.O."/>
            <person name="Silva C."/>
        </authorList>
    </citation>
    <scope>NUCLEOTIDE SEQUENCE [LARGE SCALE GENOMIC DNA]</scope>
    <source>
        <strain evidence="9 10">P48SEP</strain>
    </source>
</reference>
<evidence type="ECO:0000256" key="5">
    <source>
        <dbReference type="ARBA" id="ARBA00022842"/>
    </source>
</evidence>
<dbReference type="InterPro" id="IPR033749">
    <property type="entry name" value="Polyprenyl_synt_CS"/>
</dbReference>
<evidence type="ECO:0000313" key="8">
    <source>
        <dbReference type="EMBL" id="QJT07867.1"/>
    </source>
</evidence>
<evidence type="ECO:0000313" key="11">
    <source>
        <dbReference type="Proteomes" id="UP000503251"/>
    </source>
</evidence>
<dbReference type="PROSITE" id="PS00723">
    <property type="entry name" value="POLYPRENYL_SYNTHASE_1"/>
    <property type="match status" value="1"/>
</dbReference>
<keyword evidence="5" id="KW-0460">Magnesium</keyword>
<dbReference type="PROSITE" id="PS00444">
    <property type="entry name" value="POLYPRENYL_SYNTHASE_2"/>
    <property type="match status" value="1"/>
</dbReference>